<dbReference type="GO" id="GO:0004789">
    <property type="term" value="F:thiamine-phosphate diphosphorylase activity"/>
    <property type="evidence" value="ECO:0007669"/>
    <property type="project" value="UniProtKB-EC"/>
</dbReference>
<comment type="function">
    <text evidence="9">Condenses 4-methyl-5-(beta-hydroxyethyl)thiazole monophosphate (THZ-P) and 2-methyl-4-amino-5-hydroxymethyl pyrimidine pyrophosphate (HMP-PP) to form thiamine monophosphate (TMP).</text>
</comment>
<feature type="binding site" evidence="9">
    <location>
        <begin position="41"/>
        <end position="45"/>
    </location>
    <ligand>
        <name>4-amino-2-methyl-5-(diphosphooxymethyl)pyrimidine</name>
        <dbReference type="ChEBI" id="CHEBI:57841"/>
    </ligand>
</feature>
<evidence type="ECO:0000256" key="10">
    <source>
        <dbReference type="RuleBase" id="RU003826"/>
    </source>
</evidence>
<dbReference type="Gene3D" id="3.20.20.70">
    <property type="entry name" value="Aldolase class I"/>
    <property type="match status" value="1"/>
</dbReference>
<feature type="binding site" evidence="9">
    <location>
        <begin position="138"/>
        <end position="140"/>
    </location>
    <ligand>
        <name>2-[(2R,5Z)-2-carboxy-4-methylthiazol-5(2H)-ylidene]ethyl phosphate</name>
        <dbReference type="ChEBI" id="CHEBI:62899"/>
    </ligand>
</feature>
<comment type="catalytic activity">
    <reaction evidence="7 9 10">
        <text>2-(2-carboxy-4-methylthiazol-5-yl)ethyl phosphate + 4-amino-2-methyl-5-(diphosphooxymethyl)pyrimidine + 2 H(+) = thiamine phosphate + CO2 + diphosphate</text>
        <dbReference type="Rhea" id="RHEA:47848"/>
        <dbReference type="ChEBI" id="CHEBI:15378"/>
        <dbReference type="ChEBI" id="CHEBI:16526"/>
        <dbReference type="ChEBI" id="CHEBI:33019"/>
        <dbReference type="ChEBI" id="CHEBI:37575"/>
        <dbReference type="ChEBI" id="CHEBI:57841"/>
        <dbReference type="ChEBI" id="CHEBI:62890"/>
        <dbReference type="EC" id="2.5.1.3"/>
    </reaction>
</comment>
<evidence type="ECO:0000256" key="3">
    <source>
        <dbReference type="ARBA" id="ARBA00022723"/>
    </source>
</evidence>
<feature type="binding site" evidence="9">
    <location>
        <position position="141"/>
    </location>
    <ligand>
        <name>4-amino-2-methyl-5-(diphosphooxymethyl)pyrimidine</name>
        <dbReference type="ChEBI" id="CHEBI:57841"/>
    </ligand>
</feature>
<dbReference type="HAMAP" id="MF_00097">
    <property type="entry name" value="TMP_synthase"/>
    <property type="match status" value="1"/>
</dbReference>
<evidence type="ECO:0000256" key="1">
    <source>
        <dbReference type="ARBA" id="ARBA00005165"/>
    </source>
</evidence>
<evidence type="ECO:0000313" key="14">
    <source>
        <dbReference type="Proteomes" id="UP001060414"/>
    </source>
</evidence>
<dbReference type="InterPro" id="IPR034291">
    <property type="entry name" value="TMP_synthase"/>
</dbReference>
<feature type="binding site" evidence="9">
    <location>
        <position position="169"/>
    </location>
    <ligand>
        <name>2-[(2R,5Z)-2-carboxy-4-methylthiazol-5(2H)-ylidene]ethyl phosphate</name>
        <dbReference type="ChEBI" id="CHEBI:62899"/>
    </ligand>
</feature>
<accession>A0ABY5ZIV7</accession>
<evidence type="ECO:0000256" key="8">
    <source>
        <dbReference type="ARBA" id="ARBA00047883"/>
    </source>
</evidence>
<feature type="binding site" evidence="9">
    <location>
        <position position="112"/>
    </location>
    <ligand>
        <name>4-amino-2-methyl-5-(diphosphooxymethyl)pyrimidine</name>
        <dbReference type="ChEBI" id="CHEBI:57841"/>
    </ligand>
</feature>
<dbReference type="EMBL" id="CP092109">
    <property type="protein sequence ID" value="UWZ78834.1"/>
    <property type="molecule type" value="Genomic_DNA"/>
</dbReference>
<keyword evidence="3 9" id="KW-0479">Metal-binding</keyword>
<keyword evidence="4 9" id="KW-0460">Magnesium</keyword>
<keyword evidence="5 9" id="KW-0784">Thiamine biosynthesis</keyword>
<evidence type="ECO:0000256" key="11">
    <source>
        <dbReference type="RuleBase" id="RU004253"/>
    </source>
</evidence>
<comment type="catalytic activity">
    <reaction evidence="6 9 10">
        <text>4-methyl-5-(2-phosphooxyethyl)-thiazole + 4-amino-2-methyl-5-(diphosphooxymethyl)pyrimidine + H(+) = thiamine phosphate + diphosphate</text>
        <dbReference type="Rhea" id="RHEA:22328"/>
        <dbReference type="ChEBI" id="CHEBI:15378"/>
        <dbReference type="ChEBI" id="CHEBI:33019"/>
        <dbReference type="ChEBI" id="CHEBI:37575"/>
        <dbReference type="ChEBI" id="CHEBI:57841"/>
        <dbReference type="ChEBI" id="CHEBI:58296"/>
        <dbReference type="EC" id="2.5.1.3"/>
    </reaction>
</comment>
<organism evidence="13 14">
    <name type="scientific">Geoalkalibacter halelectricus</name>
    <dbReference type="NCBI Taxonomy" id="2847045"/>
    <lineage>
        <taxon>Bacteria</taxon>
        <taxon>Pseudomonadati</taxon>
        <taxon>Thermodesulfobacteriota</taxon>
        <taxon>Desulfuromonadia</taxon>
        <taxon>Desulfuromonadales</taxon>
        <taxon>Geoalkalibacteraceae</taxon>
        <taxon>Geoalkalibacter</taxon>
    </lineage>
</organism>
<evidence type="ECO:0000313" key="13">
    <source>
        <dbReference type="EMBL" id="UWZ78834.1"/>
    </source>
</evidence>
<dbReference type="InterPro" id="IPR036206">
    <property type="entry name" value="ThiamineP_synth_sf"/>
</dbReference>
<feature type="binding site" evidence="9">
    <location>
        <position position="74"/>
    </location>
    <ligand>
        <name>Mg(2+)</name>
        <dbReference type="ChEBI" id="CHEBI:18420"/>
    </ligand>
</feature>
<evidence type="ECO:0000256" key="6">
    <source>
        <dbReference type="ARBA" id="ARBA00047334"/>
    </source>
</evidence>
<dbReference type="CDD" id="cd00564">
    <property type="entry name" value="TMP_TenI"/>
    <property type="match status" value="1"/>
</dbReference>
<evidence type="ECO:0000256" key="2">
    <source>
        <dbReference type="ARBA" id="ARBA00022679"/>
    </source>
</evidence>
<protein>
    <recommendedName>
        <fullName evidence="9">Thiamine-phosphate synthase</fullName>
        <shortName evidence="9">TP synthase</shortName>
        <shortName evidence="9">TPS</shortName>
        <ecNumber evidence="9">2.5.1.3</ecNumber>
    </recommendedName>
    <alternativeName>
        <fullName evidence="9">Thiamine-phosphate pyrophosphorylase</fullName>
        <shortName evidence="9">TMP pyrophosphorylase</shortName>
        <shortName evidence="9">TMP-PPase</shortName>
    </alternativeName>
</protein>
<dbReference type="PANTHER" id="PTHR20857">
    <property type="entry name" value="THIAMINE-PHOSPHATE PYROPHOSPHORYLASE"/>
    <property type="match status" value="1"/>
</dbReference>
<feature type="binding site" evidence="9">
    <location>
        <position position="73"/>
    </location>
    <ligand>
        <name>4-amino-2-methyl-5-(diphosphooxymethyl)pyrimidine</name>
        <dbReference type="ChEBI" id="CHEBI:57841"/>
    </ligand>
</feature>
<keyword evidence="2 9" id="KW-0808">Transferase</keyword>
<name>A0ABY5ZIV7_9BACT</name>
<evidence type="ECO:0000256" key="9">
    <source>
        <dbReference type="HAMAP-Rule" id="MF_00097"/>
    </source>
</evidence>
<dbReference type="PANTHER" id="PTHR20857:SF15">
    <property type="entry name" value="THIAMINE-PHOSPHATE SYNTHASE"/>
    <property type="match status" value="1"/>
</dbReference>
<comment type="pathway">
    <text evidence="1 9 11">Cofactor biosynthesis; thiamine diphosphate biosynthesis; thiamine phosphate from 4-amino-2-methyl-5-diphosphomethylpyrimidine and 4-methyl-5-(2-phosphoethyl)-thiazole: step 1/1.</text>
</comment>
<dbReference type="Pfam" id="PF02581">
    <property type="entry name" value="TMP-TENI"/>
    <property type="match status" value="1"/>
</dbReference>
<comment type="cofactor">
    <cofactor evidence="9">
        <name>Mg(2+)</name>
        <dbReference type="ChEBI" id="CHEBI:18420"/>
    </cofactor>
    <text evidence="9">Binds 1 Mg(2+) ion per subunit.</text>
</comment>
<evidence type="ECO:0000256" key="4">
    <source>
        <dbReference type="ARBA" id="ARBA00022842"/>
    </source>
</evidence>
<dbReference type="Proteomes" id="UP001060414">
    <property type="component" value="Chromosome"/>
</dbReference>
<comment type="catalytic activity">
    <reaction evidence="8 9 10">
        <text>2-[(2R,5Z)-2-carboxy-4-methylthiazol-5(2H)-ylidene]ethyl phosphate + 4-amino-2-methyl-5-(diphosphooxymethyl)pyrimidine + 2 H(+) = thiamine phosphate + CO2 + diphosphate</text>
        <dbReference type="Rhea" id="RHEA:47844"/>
        <dbReference type="ChEBI" id="CHEBI:15378"/>
        <dbReference type="ChEBI" id="CHEBI:16526"/>
        <dbReference type="ChEBI" id="CHEBI:33019"/>
        <dbReference type="ChEBI" id="CHEBI:37575"/>
        <dbReference type="ChEBI" id="CHEBI:57841"/>
        <dbReference type="ChEBI" id="CHEBI:62899"/>
        <dbReference type="EC" id="2.5.1.3"/>
    </reaction>
</comment>
<dbReference type="RefSeq" id="WP_260747194.1">
    <property type="nucleotide sequence ID" value="NZ_CP092109.1"/>
</dbReference>
<evidence type="ECO:0000256" key="7">
    <source>
        <dbReference type="ARBA" id="ARBA00047851"/>
    </source>
</evidence>
<dbReference type="EC" id="2.5.1.3" evidence="9"/>
<feature type="domain" description="Thiamine phosphate synthase/TenI" evidence="12">
    <location>
        <begin position="10"/>
        <end position="192"/>
    </location>
</feature>
<comment type="similarity">
    <text evidence="9 10">Belongs to the thiamine-phosphate synthase family.</text>
</comment>
<reference evidence="13" key="1">
    <citation type="journal article" date="2022" name="Environ. Microbiol.">
        <title>Geoalkalibacter halelectricus SAP #1 sp. nov. possessing extracellular electron transfer and mineral#reducing capabilities from a haloalkaline environment.</title>
        <authorList>
            <person name="Yadav S."/>
            <person name="Singh R."/>
            <person name="Sundharam S.S."/>
            <person name="Chaudhary S."/>
            <person name="Krishnamurthi S."/>
            <person name="Patil S.A."/>
        </authorList>
    </citation>
    <scope>NUCLEOTIDE SEQUENCE</scope>
    <source>
        <strain evidence="13">SAP-1</strain>
    </source>
</reference>
<dbReference type="SUPFAM" id="SSF51391">
    <property type="entry name" value="Thiamin phosphate synthase"/>
    <property type="match status" value="1"/>
</dbReference>
<dbReference type="InterPro" id="IPR013785">
    <property type="entry name" value="Aldolase_TIM"/>
</dbReference>
<comment type="caution">
    <text evidence="9">Lacks conserved residue(s) required for the propagation of feature annotation.</text>
</comment>
<keyword evidence="14" id="KW-1185">Reference proteome</keyword>
<sequence>MSGRALDFSLYLITDRHALPPGRSLEDAVRAACQGGVNAVQLREKDLSARALYPLACRLRELTAHWGARLFVNDRIDLALAVEADGVHLGGHSLPIAVARQLLGPERLIGVSTHHRDEIAAAAQAGADFVTFGPVFPTPSKAVFGPPQGLDALRDACRDAPLPVFALGGITAATTPQVLASGAQGVALIRAVLAAADPTCAARRFARQ</sequence>
<gene>
    <name evidence="9 13" type="primary">thiE</name>
    <name evidence="13" type="ORF">L9S41_14265</name>
</gene>
<dbReference type="InterPro" id="IPR022998">
    <property type="entry name" value="ThiamineP_synth_TenI"/>
</dbReference>
<proteinExistence type="inferred from homology"/>
<evidence type="ECO:0000256" key="5">
    <source>
        <dbReference type="ARBA" id="ARBA00022977"/>
    </source>
</evidence>
<evidence type="ECO:0000259" key="12">
    <source>
        <dbReference type="Pfam" id="PF02581"/>
    </source>
</evidence>
<dbReference type="NCBIfam" id="TIGR00693">
    <property type="entry name" value="thiE"/>
    <property type="match status" value="1"/>
</dbReference>